<gene>
    <name evidence="9" type="ORF">ACFQ3C_06695</name>
</gene>
<keyword evidence="2" id="KW-1003">Cell membrane</keyword>
<reference evidence="10" key="1">
    <citation type="journal article" date="2019" name="Int. J. Syst. Evol. Microbiol.">
        <title>The Global Catalogue of Microorganisms (GCM) 10K type strain sequencing project: providing services to taxonomists for standard genome sequencing and annotation.</title>
        <authorList>
            <consortium name="The Broad Institute Genomics Platform"/>
            <consortium name="The Broad Institute Genome Sequencing Center for Infectious Disease"/>
            <person name="Wu L."/>
            <person name="Ma J."/>
        </authorList>
    </citation>
    <scope>NUCLEOTIDE SEQUENCE [LARGE SCALE GENOMIC DNA]</scope>
    <source>
        <strain evidence="10">CCUG 55328</strain>
    </source>
</reference>
<dbReference type="PANTHER" id="PTHR47529:SF1">
    <property type="entry name" value="PERIPLASMIC CHAPERONE PPID"/>
    <property type="match status" value="1"/>
</dbReference>
<dbReference type="Proteomes" id="UP001597151">
    <property type="component" value="Unassembled WGS sequence"/>
</dbReference>
<organism evidence="9 10">
    <name type="scientific">Seohaeicola saemankumensis</name>
    <dbReference type="NCBI Taxonomy" id="481181"/>
    <lineage>
        <taxon>Bacteria</taxon>
        <taxon>Pseudomonadati</taxon>
        <taxon>Pseudomonadota</taxon>
        <taxon>Alphaproteobacteria</taxon>
        <taxon>Rhodobacterales</taxon>
        <taxon>Roseobacteraceae</taxon>
        <taxon>Seohaeicola</taxon>
    </lineage>
</organism>
<dbReference type="EMBL" id="JBHTKR010000002">
    <property type="protein sequence ID" value="MFD1194353.1"/>
    <property type="molecule type" value="Genomic_DNA"/>
</dbReference>
<dbReference type="Pfam" id="PF13145">
    <property type="entry name" value="Rotamase_2"/>
    <property type="match status" value="1"/>
</dbReference>
<dbReference type="Gene3D" id="1.10.4030.10">
    <property type="entry name" value="Porin chaperone SurA, peptide-binding domain"/>
    <property type="match status" value="1"/>
</dbReference>
<evidence type="ECO:0000259" key="8">
    <source>
        <dbReference type="Pfam" id="PF13145"/>
    </source>
</evidence>
<evidence type="ECO:0000256" key="6">
    <source>
        <dbReference type="ARBA" id="ARBA00023186"/>
    </source>
</evidence>
<name>A0ABW3TBL4_9RHOB</name>
<evidence type="ECO:0000313" key="10">
    <source>
        <dbReference type="Proteomes" id="UP001597151"/>
    </source>
</evidence>
<evidence type="ECO:0000256" key="5">
    <source>
        <dbReference type="ARBA" id="ARBA00023136"/>
    </source>
</evidence>
<dbReference type="PANTHER" id="PTHR47529">
    <property type="entry name" value="PEPTIDYL-PROLYL CIS-TRANS ISOMERASE D"/>
    <property type="match status" value="1"/>
</dbReference>
<evidence type="ECO:0000256" key="2">
    <source>
        <dbReference type="ARBA" id="ARBA00022475"/>
    </source>
</evidence>
<accession>A0ABW3TBL4</accession>
<comment type="similarity">
    <text evidence="7">Belongs to the PpiD chaperone family.</text>
</comment>
<dbReference type="Pfam" id="PF13624">
    <property type="entry name" value="SurA_N_3"/>
    <property type="match status" value="1"/>
</dbReference>
<keyword evidence="10" id="KW-1185">Reference proteome</keyword>
<evidence type="ECO:0000313" key="9">
    <source>
        <dbReference type="EMBL" id="MFD1194353.1"/>
    </source>
</evidence>
<evidence type="ECO:0000256" key="1">
    <source>
        <dbReference type="ARBA" id="ARBA00004401"/>
    </source>
</evidence>
<keyword evidence="6" id="KW-0143">Chaperone</keyword>
<keyword evidence="3" id="KW-0812">Transmembrane</keyword>
<sequence length="618" mass="65389">MARGGISKTLVWILLALLIVGLAGFGAVNLSGSVRSIGSVGDQDIDIDEYARALQQEIRAIEAQTRQPLGFADAQAFGLDRNVLAQLVTAAALDNEAARLGLSVGDDVVAEQILAIPSFQSVNGAFDREAYRFTLQQNGLTEARFEQQLRRETARSLLQGAMVQSAVMPATYVDTLIAYAGERRNFSWAVVDASQLSEPVGLPDAAQLTAWYEANPALFTTPAAKRITLVTLTPDMILDQVTVDEEALRAEYAARSAEYNTPERRLVERLAFANDAAVDAAVAALVSGETDFETLVADRGLSLADVDLGDVSISELGAAGEAVFATEVGGIAGPLPSSLGPALFRVNGVLSAQSLAFEDVRDDLAAELAPDRARRVIEAQASGIDDMLAGGATLEELASDTDMEMQTIDWSAQVDAGVAAYPAFRAAAQALQMDDYPALIELDDGGIVAMRLDEELPPRLQPLDEVRDAAVAGWQRAETARLLRARADAMVIDYGAVGDLAALGLTVTQEVDITRDQFIPGTAPGFLAQVFQMAPGDLAVIDGPDEGRGPSVLIVKLDAVLPADEANPGVAALRTRLADSGRGGLAQDLFQSYVGQLQTQAGVRLDQAAINAVHANFQ</sequence>
<evidence type="ECO:0000256" key="7">
    <source>
        <dbReference type="ARBA" id="ARBA00038408"/>
    </source>
</evidence>
<dbReference type="InterPro" id="IPR027304">
    <property type="entry name" value="Trigger_fact/SurA_dom_sf"/>
</dbReference>
<dbReference type="RefSeq" id="WP_380789773.1">
    <property type="nucleotide sequence ID" value="NZ_JBHTKR010000002.1"/>
</dbReference>
<dbReference type="InterPro" id="IPR052029">
    <property type="entry name" value="PpiD_chaperone"/>
</dbReference>
<feature type="domain" description="PpiC" evidence="8">
    <location>
        <begin position="243"/>
        <end position="362"/>
    </location>
</feature>
<proteinExistence type="inferred from homology"/>
<keyword evidence="4" id="KW-1133">Transmembrane helix</keyword>
<comment type="caution">
    <text evidence="9">The sequence shown here is derived from an EMBL/GenBank/DDBJ whole genome shotgun (WGS) entry which is preliminary data.</text>
</comment>
<keyword evidence="5" id="KW-0472">Membrane</keyword>
<dbReference type="InterPro" id="IPR000297">
    <property type="entry name" value="PPIase_PpiC"/>
</dbReference>
<evidence type="ECO:0000256" key="3">
    <source>
        <dbReference type="ARBA" id="ARBA00022692"/>
    </source>
</evidence>
<comment type="subcellular location">
    <subcellularLocation>
        <location evidence="1">Cell membrane</location>
        <topology evidence="1">Single-pass type II membrane protein</topology>
    </subcellularLocation>
</comment>
<evidence type="ECO:0000256" key="4">
    <source>
        <dbReference type="ARBA" id="ARBA00022989"/>
    </source>
</evidence>
<protein>
    <submittedName>
        <fullName evidence="9">SurA N-terminal domain-containing protein</fullName>
    </submittedName>
</protein>
<dbReference type="SUPFAM" id="SSF109998">
    <property type="entry name" value="Triger factor/SurA peptide-binding domain-like"/>
    <property type="match status" value="1"/>
</dbReference>